<feature type="domain" description="HMG box" evidence="5">
    <location>
        <begin position="109"/>
        <end position="177"/>
    </location>
</feature>
<dbReference type="Pfam" id="PF00505">
    <property type="entry name" value="HMG_box"/>
    <property type="match status" value="1"/>
</dbReference>
<dbReference type="PANTHER" id="PTHR46040:SF3">
    <property type="entry name" value="HIGH MOBILITY GROUP PROTEIN 2"/>
    <property type="match status" value="1"/>
</dbReference>
<reference evidence="6 7" key="1">
    <citation type="journal article" date="2016" name="Mol. Biol. Evol.">
        <title>Comparative Genomics of Early-Diverging Mushroom-Forming Fungi Provides Insights into the Origins of Lignocellulose Decay Capabilities.</title>
        <authorList>
            <person name="Nagy L.G."/>
            <person name="Riley R."/>
            <person name="Tritt A."/>
            <person name="Adam C."/>
            <person name="Daum C."/>
            <person name="Floudas D."/>
            <person name="Sun H."/>
            <person name="Yadav J.S."/>
            <person name="Pangilinan J."/>
            <person name="Larsson K.H."/>
            <person name="Matsuura K."/>
            <person name="Barry K."/>
            <person name="Labutti K."/>
            <person name="Kuo R."/>
            <person name="Ohm R.A."/>
            <person name="Bhattacharya S.S."/>
            <person name="Shirouzu T."/>
            <person name="Yoshinaga Y."/>
            <person name="Martin F.M."/>
            <person name="Grigoriev I.V."/>
            <person name="Hibbett D.S."/>
        </authorList>
    </citation>
    <scope>NUCLEOTIDE SEQUENCE [LARGE SCALE GENOMIC DNA]</scope>
    <source>
        <strain evidence="6 7">TUFC12733</strain>
    </source>
</reference>
<dbReference type="PANTHER" id="PTHR46040">
    <property type="entry name" value="HIGH MOBILITY GROUP PROTEIN 2"/>
    <property type="match status" value="1"/>
</dbReference>
<sequence>MPPKAAVKQQNEGKDEVVSAFTQLASALNNAARIVETYTSALSKGGLSVQAAGEGYAAALLALGGGTGIKQEAVAVAGKKRGRPSAATDELEPGKRKRRMKKEKDPLAPKRPASAYLLYQNDKRAEFVEKFKDIPYHEMLSKISESWGKLTDTEKQPYTAAQAKLKADYEGRKKAYEVSKIVPVAAPEVEEEEEEEVDEDELDASPVAPVKATNGEAESEDDEDSDEESDEAEQVASIVAKTKGVNDDDEEEDSDDDSDDDDSESSEDVEPPRKKAKGAVPTSTTKKTPAKVAAKPASKKAAAPAPVKEKKTRKAKD</sequence>
<feature type="region of interest" description="Disordered" evidence="4">
    <location>
        <begin position="76"/>
        <end position="113"/>
    </location>
</feature>
<feature type="compositionally biased region" description="Acidic residues" evidence="4">
    <location>
        <begin position="217"/>
        <end position="233"/>
    </location>
</feature>
<name>A0A167KRI3_CALVF</name>
<evidence type="ECO:0000259" key="5">
    <source>
        <dbReference type="PROSITE" id="PS50118"/>
    </source>
</evidence>
<dbReference type="InterPro" id="IPR009071">
    <property type="entry name" value="HMG_box_dom"/>
</dbReference>
<dbReference type="InterPro" id="IPR036910">
    <property type="entry name" value="HMG_box_dom_sf"/>
</dbReference>
<evidence type="ECO:0000313" key="7">
    <source>
        <dbReference type="Proteomes" id="UP000076738"/>
    </source>
</evidence>
<proteinExistence type="predicted"/>
<accession>A0A167KRI3</accession>
<dbReference type="SUPFAM" id="SSF47095">
    <property type="entry name" value="HMG-box"/>
    <property type="match status" value="1"/>
</dbReference>
<dbReference type="Proteomes" id="UP000076738">
    <property type="component" value="Unassembled WGS sequence"/>
</dbReference>
<dbReference type="AlphaFoldDB" id="A0A167KRI3"/>
<feature type="compositionally biased region" description="Acidic residues" evidence="4">
    <location>
        <begin position="188"/>
        <end position="203"/>
    </location>
</feature>
<organism evidence="6 7">
    <name type="scientific">Calocera viscosa (strain TUFC12733)</name>
    <dbReference type="NCBI Taxonomy" id="1330018"/>
    <lineage>
        <taxon>Eukaryota</taxon>
        <taxon>Fungi</taxon>
        <taxon>Dikarya</taxon>
        <taxon>Basidiomycota</taxon>
        <taxon>Agaricomycotina</taxon>
        <taxon>Dacrymycetes</taxon>
        <taxon>Dacrymycetales</taxon>
        <taxon>Dacrymycetaceae</taxon>
        <taxon>Calocera</taxon>
    </lineage>
</organism>
<dbReference type="GO" id="GO:0003677">
    <property type="term" value="F:DNA binding"/>
    <property type="evidence" value="ECO:0007669"/>
    <property type="project" value="UniProtKB-UniRule"/>
</dbReference>
<dbReference type="EMBL" id="KV417292">
    <property type="protein sequence ID" value="KZO94928.1"/>
    <property type="molecule type" value="Genomic_DNA"/>
</dbReference>
<evidence type="ECO:0000256" key="3">
    <source>
        <dbReference type="PROSITE-ProRule" id="PRU00267"/>
    </source>
</evidence>
<evidence type="ECO:0000256" key="2">
    <source>
        <dbReference type="ARBA" id="ARBA00023242"/>
    </source>
</evidence>
<keyword evidence="2 3" id="KW-0539">Nucleus</keyword>
<dbReference type="OrthoDB" id="1919336at2759"/>
<feature type="compositionally biased region" description="Low complexity" evidence="4">
    <location>
        <begin position="279"/>
        <end position="306"/>
    </location>
</feature>
<dbReference type="Gene3D" id="1.10.30.10">
    <property type="entry name" value="High mobility group box domain"/>
    <property type="match status" value="1"/>
</dbReference>
<dbReference type="STRING" id="1330018.A0A167KRI3"/>
<feature type="compositionally biased region" description="Acidic residues" evidence="4">
    <location>
        <begin position="247"/>
        <end position="269"/>
    </location>
</feature>
<evidence type="ECO:0000313" key="6">
    <source>
        <dbReference type="EMBL" id="KZO94928.1"/>
    </source>
</evidence>
<dbReference type="InterPro" id="IPR051965">
    <property type="entry name" value="ChromReg_NeuronalGeneExpr"/>
</dbReference>
<dbReference type="SMART" id="SM00398">
    <property type="entry name" value="HMG"/>
    <property type="match status" value="1"/>
</dbReference>
<gene>
    <name evidence="6" type="ORF">CALVIDRAFT_556124</name>
</gene>
<keyword evidence="1 3" id="KW-0238">DNA-binding</keyword>
<evidence type="ECO:0000256" key="1">
    <source>
        <dbReference type="ARBA" id="ARBA00023125"/>
    </source>
</evidence>
<feature type="DNA-binding region" description="HMG box" evidence="3">
    <location>
        <begin position="109"/>
        <end position="177"/>
    </location>
</feature>
<dbReference type="GO" id="GO:0005634">
    <property type="term" value="C:nucleus"/>
    <property type="evidence" value="ECO:0007669"/>
    <property type="project" value="UniProtKB-UniRule"/>
</dbReference>
<keyword evidence="7" id="KW-1185">Reference proteome</keyword>
<dbReference type="PROSITE" id="PS50118">
    <property type="entry name" value="HMG_BOX_2"/>
    <property type="match status" value="1"/>
</dbReference>
<dbReference type="GO" id="GO:0010468">
    <property type="term" value="P:regulation of gene expression"/>
    <property type="evidence" value="ECO:0007669"/>
    <property type="project" value="TreeGrafter"/>
</dbReference>
<feature type="region of interest" description="Disordered" evidence="4">
    <location>
        <begin position="180"/>
        <end position="317"/>
    </location>
</feature>
<evidence type="ECO:0000256" key="4">
    <source>
        <dbReference type="SAM" id="MobiDB-lite"/>
    </source>
</evidence>
<protein>
    <recommendedName>
        <fullName evidence="5">HMG box domain-containing protein</fullName>
    </recommendedName>
</protein>